<evidence type="ECO:0000259" key="4">
    <source>
        <dbReference type="PROSITE" id="PS00662"/>
    </source>
</evidence>
<dbReference type="EMBL" id="QPGR01000003">
    <property type="protein sequence ID" value="TBR81863.1"/>
    <property type="molecule type" value="Genomic_DNA"/>
</dbReference>
<dbReference type="SUPFAM" id="SSF52540">
    <property type="entry name" value="P-loop containing nucleoside triphosphate hydrolases"/>
    <property type="match status" value="1"/>
</dbReference>
<name>A0A4Q9JV61_9BACT</name>
<dbReference type="GO" id="GO:0016887">
    <property type="term" value="F:ATP hydrolysis activity"/>
    <property type="evidence" value="ECO:0007669"/>
    <property type="project" value="TreeGrafter"/>
</dbReference>
<dbReference type="InterPro" id="IPR003593">
    <property type="entry name" value="AAA+_ATPase"/>
</dbReference>
<dbReference type="Proteomes" id="UP000292583">
    <property type="component" value="Unassembled WGS sequence"/>
</dbReference>
<gene>
    <name evidence="5" type="ORF">DU473_02540</name>
</gene>
<keyword evidence="6" id="KW-1185">Reference proteome</keyword>
<dbReference type="SUPFAM" id="SSF160246">
    <property type="entry name" value="EspE N-terminal domain-like"/>
    <property type="match status" value="1"/>
</dbReference>
<dbReference type="OrthoDB" id="9805147at2"/>
<dbReference type="InterPro" id="IPR007831">
    <property type="entry name" value="T2SS_GspE_N"/>
</dbReference>
<dbReference type="SMART" id="SM00382">
    <property type="entry name" value="AAA"/>
    <property type="match status" value="1"/>
</dbReference>
<evidence type="ECO:0000313" key="6">
    <source>
        <dbReference type="Proteomes" id="UP000292583"/>
    </source>
</evidence>
<dbReference type="InterPro" id="IPR001482">
    <property type="entry name" value="T2SS/T4SS_dom"/>
</dbReference>
<reference evidence="5 6" key="1">
    <citation type="submission" date="2018-07" db="EMBL/GenBank/DDBJ databases">
        <title>Campylobacter zealandensis sp. nov., isolated from birds and water in New Zealand.</title>
        <authorList>
            <person name="Wilkinson D.A."/>
            <person name="Biggs P.J."/>
            <person name="French N.P."/>
            <person name="Midwinter A.C."/>
        </authorList>
    </citation>
    <scope>NUCLEOTIDE SEQUENCE [LARGE SCALE GENOMIC DNA]</scope>
    <source>
        <strain evidence="5 6">B423b</strain>
    </source>
</reference>
<comment type="similarity">
    <text evidence="1">Belongs to the GSP E family.</text>
</comment>
<keyword evidence="3" id="KW-0067">ATP-binding</keyword>
<dbReference type="GO" id="GO:0005886">
    <property type="term" value="C:plasma membrane"/>
    <property type="evidence" value="ECO:0007669"/>
    <property type="project" value="TreeGrafter"/>
</dbReference>
<dbReference type="GO" id="GO:0005524">
    <property type="term" value="F:ATP binding"/>
    <property type="evidence" value="ECO:0007669"/>
    <property type="project" value="UniProtKB-KW"/>
</dbReference>
<dbReference type="AlphaFoldDB" id="A0A4Q9JV61"/>
<dbReference type="Pfam" id="PF05157">
    <property type="entry name" value="MshEN"/>
    <property type="match status" value="1"/>
</dbReference>
<proteinExistence type="inferred from homology"/>
<dbReference type="InterPro" id="IPR027417">
    <property type="entry name" value="P-loop_NTPase"/>
</dbReference>
<accession>A0A4Q9JV61</accession>
<dbReference type="Gene3D" id="3.40.50.300">
    <property type="entry name" value="P-loop containing nucleotide triphosphate hydrolases"/>
    <property type="match status" value="1"/>
</dbReference>
<dbReference type="PROSITE" id="PS00662">
    <property type="entry name" value="T2SP_E"/>
    <property type="match status" value="1"/>
</dbReference>
<dbReference type="CDD" id="cd01129">
    <property type="entry name" value="PulE-GspE-like"/>
    <property type="match status" value="1"/>
</dbReference>
<evidence type="ECO:0000313" key="5">
    <source>
        <dbReference type="EMBL" id="TBR81863.1"/>
    </source>
</evidence>
<dbReference type="RefSeq" id="WP_131163135.1">
    <property type="nucleotide sequence ID" value="NZ_CP076657.1"/>
</dbReference>
<evidence type="ECO:0000256" key="2">
    <source>
        <dbReference type="ARBA" id="ARBA00022741"/>
    </source>
</evidence>
<dbReference type="PANTHER" id="PTHR30258">
    <property type="entry name" value="TYPE II SECRETION SYSTEM PROTEIN GSPE-RELATED"/>
    <property type="match status" value="1"/>
</dbReference>
<evidence type="ECO:0000256" key="3">
    <source>
        <dbReference type="ARBA" id="ARBA00022840"/>
    </source>
</evidence>
<dbReference type="PANTHER" id="PTHR30258:SF1">
    <property type="entry name" value="PROTEIN TRANSPORT PROTEIN HOFB HOMOLOG"/>
    <property type="match status" value="1"/>
</dbReference>
<dbReference type="Pfam" id="PF00437">
    <property type="entry name" value="T2SSE"/>
    <property type="match status" value="1"/>
</dbReference>
<comment type="caution">
    <text evidence="5">The sequence shown here is derived from an EMBL/GenBank/DDBJ whole genome shotgun (WGS) entry which is preliminary data.</text>
</comment>
<organism evidence="5 6">
    <name type="scientific">Campylobacter novaezeelandiae</name>
    <dbReference type="NCBI Taxonomy" id="2267891"/>
    <lineage>
        <taxon>Bacteria</taxon>
        <taxon>Pseudomonadati</taxon>
        <taxon>Campylobacterota</taxon>
        <taxon>Epsilonproteobacteria</taxon>
        <taxon>Campylobacterales</taxon>
        <taxon>Campylobacteraceae</taxon>
        <taxon>Campylobacter</taxon>
    </lineage>
</organism>
<protein>
    <submittedName>
        <fullName evidence="5">Type II/IV secretion system protein</fullName>
    </submittedName>
</protein>
<sequence>MRFKEFLFNAYISDQVSIDELYLNLNIDYNDFLKSLAYFYNLDFFEWQEFDDELKVPLPCEILLNYQILPFKMDDKYIYIASFKPCSLEILEKIQRFFKDKFVKNILVNHIELKAKLQKFKVLARLQELSLKLKEELANNLKKDDKSSINQIFDFLIHESIKFCASDIHIEAREKDALIRFRIDGMLNFFCILDKEIYQALVFYIKFLANLNVAEFRKAQDGNFEFKIDKEHYDFRISTLPLMYGESVVIRILKHDLNLLNLNKLDFNEKDLSLLRKNIHFPHGMILLTGPTGSGKSTTLYACLNEIKSIQKKIITVEDPIEYKMSLVQQILLNPKAGLDFNNALRSILRQDPDVIMIGEIRDEQSLDIAIKSALTGHLILSTLHTNNAISTLTRLIDMNVKPYLLASSLNLIIAQRLLRKLCPYCKKQSYKKYKEFDGVFYESKGCEFCNYSGFFGRQIIVEVLDINDDIKELIRTHKGEKQILEYAKNHGFKNMFENALEKAKEGFISLDEIVRVLG</sequence>
<keyword evidence="2" id="KW-0547">Nucleotide-binding</keyword>
<feature type="domain" description="Bacterial type II secretion system protein E" evidence="4">
    <location>
        <begin position="349"/>
        <end position="363"/>
    </location>
</feature>
<dbReference type="InterPro" id="IPR037257">
    <property type="entry name" value="T2SS_E_N_sf"/>
</dbReference>
<dbReference type="Gene3D" id="3.30.450.90">
    <property type="match status" value="1"/>
</dbReference>
<evidence type="ECO:0000256" key="1">
    <source>
        <dbReference type="ARBA" id="ARBA00006611"/>
    </source>
</evidence>